<evidence type="ECO:0000313" key="2">
    <source>
        <dbReference type="EMBL" id="GER05280.1"/>
    </source>
</evidence>
<feature type="domain" description="Winged helix DNA-binding" evidence="1">
    <location>
        <begin position="27"/>
        <end position="105"/>
    </location>
</feature>
<dbReference type="Proteomes" id="UP000324996">
    <property type="component" value="Unassembled WGS sequence"/>
</dbReference>
<proteinExistence type="predicted"/>
<dbReference type="PANTHER" id="PTHR37318:SF1">
    <property type="entry name" value="BSL7504 PROTEIN"/>
    <property type="match status" value="1"/>
</dbReference>
<dbReference type="EMBL" id="BKCN01000020">
    <property type="protein sequence ID" value="GER05280.1"/>
    <property type="molecule type" value="Genomic_DNA"/>
</dbReference>
<dbReference type="Pfam" id="PF13601">
    <property type="entry name" value="HTH_34"/>
    <property type="match status" value="1"/>
</dbReference>
<dbReference type="Gene3D" id="1.10.10.10">
    <property type="entry name" value="Winged helix-like DNA-binding domain superfamily/Winged helix DNA-binding domain"/>
    <property type="match status" value="1"/>
</dbReference>
<gene>
    <name evidence="2" type="ORF">JCM17846_29620</name>
</gene>
<dbReference type="PANTHER" id="PTHR37318">
    <property type="entry name" value="BSL7504 PROTEIN"/>
    <property type="match status" value="1"/>
</dbReference>
<comment type="caution">
    <text evidence="2">The sequence shown here is derived from an EMBL/GenBank/DDBJ whole genome shotgun (WGS) entry which is preliminary data.</text>
</comment>
<name>A0A5A7NCS5_9PROT</name>
<accession>A0A5A7NCS5</accession>
<protein>
    <submittedName>
        <fullName evidence="2">Transcriptional regulator</fullName>
    </submittedName>
</protein>
<dbReference type="RefSeq" id="WP_042086370.1">
    <property type="nucleotide sequence ID" value="NZ_BKCN01000020.1"/>
</dbReference>
<dbReference type="InterPro" id="IPR027395">
    <property type="entry name" value="WH_DNA-bd_dom"/>
</dbReference>
<organism evidence="2 3">
    <name type="scientific">Iodidimonas nitroreducens</name>
    <dbReference type="NCBI Taxonomy" id="1236968"/>
    <lineage>
        <taxon>Bacteria</taxon>
        <taxon>Pseudomonadati</taxon>
        <taxon>Pseudomonadota</taxon>
        <taxon>Alphaproteobacteria</taxon>
        <taxon>Iodidimonadales</taxon>
        <taxon>Iodidimonadaceae</taxon>
        <taxon>Iodidimonas</taxon>
    </lineage>
</organism>
<dbReference type="AlphaFoldDB" id="A0A5A7NCS5"/>
<keyword evidence="3" id="KW-1185">Reference proteome</keyword>
<reference evidence="2 3" key="1">
    <citation type="submission" date="2019-09" db="EMBL/GenBank/DDBJ databases">
        <title>NBRP : Genome information of microbial organism related human and environment.</title>
        <authorList>
            <person name="Hattori M."/>
            <person name="Oshima K."/>
            <person name="Inaba H."/>
            <person name="Suda W."/>
            <person name="Sakamoto M."/>
            <person name="Iino T."/>
            <person name="Kitahara M."/>
            <person name="Oshida Y."/>
            <person name="Iida T."/>
            <person name="Kudo T."/>
            <person name="Itoh T."/>
            <person name="Ohkuma M."/>
        </authorList>
    </citation>
    <scope>NUCLEOTIDE SEQUENCE [LARGE SCALE GENOMIC DNA]</scope>
    <source>
        <strain evidence="2 3">Q-1</strain>
    </source>
</reference>
<sequence>MPNEPLAEDDLSRQFANLDRLLEHRSRLAICVLLSREPTLSFARFKALLEESDGNLGAHLRRLEQEKLIDVDKSFSNRKPLSLYRLTEVGHNRLAKHLDALEALIANRLQSPP</sequence>
<dbReference type="InterPro" id="IPR036388">
    <property type="entry name" value="WH-like_DNA-bd_sf"/>
</dbReference>
<dbReference type="InterPro" id="IPR036390">
    <property type="entry name" value="WH_DNA-bd_sf"/>
</dbReference>
<dbReference type="SUPFAM" id="SSF46785">
    <property type="entry name" value="Winged helix' DNA-binding domain"/>
    <property type="match status" value="1"/>
</dbReference>
<evidence type="ECO:0000259" key="1">
    <source>
        <dbReference type="Pfam" id="PF13601"/>
    </source>
</evidence>
<evidence type="ECO:0000313" key="3">
    <source>
        <dbReference type="Proteomes" id="UP000324996"/>
    </source>
</evidence>